<dbReference type="AlphaFoldDB" id="A0A101ESI3"/>
<dbReference type="Gene3D" id="3.40.1090.10">
    <property type="entry name" value="Cytosolic phospholipase A2 catalytic domain"/>
    <property type="match status" value="1"/>
</dbReference>
<dbReference type="InterPro" id="IPR050301">
    <property type="entry name" value="NTE"/>
</dbReference>
<feature type="short sequence motif" description="DGA/G" evidence="4">
    <location>
        <begin position="159"/>
        <end position="161"/>
    </location>
</feature>
<comment type="caution">
    <text evidence="4">Lacks conserved residue(s) required for the propagation of feature annotation.</text>
</comment>
<evidence type="ECO:0000256" key="4">
    <source>
        <dbReference type="PROSITE-ProRule" id="PRU01161"/>
    </source>
</evidence>
<comment type="caution">
    <text evidence="5">The sequence shown here is derived from an EMBL/GenBank/DDBJ whole genome shotgun (WGS) entry which is preliminary data.</text>
</comment>
<feature type="short sequence motif" description="GXSXG" evidence="4">
    <location>
        <begin position="35"/>
        <end position="39"/>
    </location>
</feature>
<dbReference type="Pfam" id="PF01734">
    <property type="entry name" value="Patatin"/>
    <property type="match status" value="1"/>
</dbReference>
<evidence type="ECO:0000313" key="5">
    <source>
        <dbReference type="EMBL" id="KUK23865.1"/>
    </source>
</evidence>
<keyword evidence="3 4" id="KW-0443">Lipid metabolism</keyword>
<dbReference type="InterPro" id="IPR002641">
    <property type="entry name" value="PNPLA_dom"/>
</dbReference>
<feature type="active site" description="Proton acceptor" evidence="4">
    <location>
        <position position="159"/>
    </location>
</feature>
<protein>
    <submittedName>
        <fullName evidence="5">Patatin</fullName>
    </submittedName>
</protein>
<dbReference type="PROSITE" id="PS51635">
    <property type="entry name" value="PNPLA"/>
    <property type="match status" value="1"/>
</dbReference>
<gene>
    <name evidence="5" type="ORF">XD57_0022</name>
</gene>
<sequence length="254" mass="28298">MSVTKGIAFAAGGVKGAAHIAFLEKSGDVFDVITGSSIGAVVGGLYALYGEPALVKDITFSLMKKHFEDLKKTESENTWRGLFQRSLFKADLLFSVLKEAFGRKKFSDCKKTLGVVVFDTENMDSLLVTEGFLIDAVVASSSVPGYFEPIWIGGTPCLDGGVLAPTPVSQARELGADFVVASAFNRERKDGFKNHFEMFFVMDRWKEILLEREELSKADFVVMHDVNEPWNAFDKYEEIYRKVLKNLRGVILPW</sequence>
<evidence type="ECO:0000313" key="6">
    <source>
        <dbReference type="Proteomes" id="UP000058636"/>
    </source>
</evidence>
<keyword evidence="1 4" id="KW-0378">Hydrolase</keyword>
<organism evidence="5 6">
    <name type="scientific">Thermotoga petrophila</name>
    <dbReference type="NCBI Taxonomy" id="93929"/>
    <lineage>
        <taxon>Bacteria</taxon>
        <taxon>Thermotogati</taxon>
        <taxon>Thermotogota</taxon>
        <taxon>Thermotogae</taxon>
        <taxon>Thermotogales</taxon>
        <taxon>Thermotogaceae</taxon>
        <taxon>Thermotoga</taxon>
    </lineage>
</organism>
<feature type="active site" description="Nucleophile" evidence="4">
    <location>
        <position position="37"/>
    </location>
</feature>
<dbReference type="Proteomes" id="UP000058636">
    <property type="component" value="Unassembled WGS sequence"/>
</dbReference>
<dbReference type="PANTHER" id="PTHR14226:SF76">
    <property type="entry name" value="NTE FAMILY PROTEIN RSSA"/>
    <property type="match status" value="1"/>
</dbReference>
<dbReference type="GO" id="GO:0016042">
    <property type="term" value="P:lipid catabolic process"/>
    <property type="evidence" value="ECO:0007669"/>
    <property type="project" value="UniProtKB-UniRule"/>
</dbReference>
<name>A0A101ESI3_9THEM</name>
<evidence type="ECO:0000256" key="2">
    <source>
        <dbReference type="ARBA" id="ARBA00022963"/>
    </source>
</evidence>
<dbReference type="PANTHER" id="PTHR14226">
    <property type="entry name" value="NEUROPATHY TARGET ESTERASE/SWISS CHEESE D.MELANOGASTER"/>
    <property type="match status" value="1"/>
</dbReference>
<dbReference type="SUPFAM" id="SSF52151">
    <property type="entry name" value="FabD/lysophospholipase-like"/>
    <property type="match status" value="1"/>
</dbReference>
<evidence type="ECO:0000256" key="1">
    <source>
        <dbReference type="ARBA" id="ARBA00022801"/>
    </source>
</evidence>
<keyword evidence="2 4" id="KW-0442">Lipid degradation</keyword>
<accession>A0A101ESI3</accession>
<dbReference type="InterPro" id="IPR016035">
    <property type="entry name" value="Acyl_Trfase/lysoPLipase"/>
</dbReference>
<dbReference type="EMBL" id="LGFG01000001">
    <property type="protein sequence ID" value="KUK23865.1"/>
    <property type="molecule type" value="Genomic_DNA"/>
</dbReference>
<evidence type="ECO:0000256" key="3">
    <source>
        <dbReference type="ARBA" id="ARBA00023098"/>
    </source>
</evidence>
<dbReference type="PATRIC" id="fig|93930.3.peg.1262"/>
<reference evidence="5 6" key="1">
    <citation type="journal article" date="2015" name="MBio">
        <title>Genome-Resolved Metagenomic Analysis Reveals Roles for Candidate Phyla and Other Microbial Community Members in Biogeochemical Transformations in Oil Reservoirs.</title>
        <authorList>
            <person name="Hu P."/>
            <person name="Tom L."/>
            <person name="Singh A."/>
            <person name="Thomas B.C."/>
            <person name="Baker B.J."/>
            <person name="Piceno Y.M."/>
            <person name="Andersen G.L."/>
            <person name="Banfield J.F."/>
        </authorList>
    </citation>
    <scope>NUCLEOTIDE SEQUENCE [LARGE SCALE GENOMIC DNA]</scope>
    <source>
        <strain evidence="5">46_26</strain>
    </source>
</reference>
<dbReference type="GO" id="GO:0016787">
    <property type="term" value="F:hydrolase activity"/>
    <property type="evidence" value="ECO:0007669"/>
    <property type="project" value="UniProtKB-UniRule"/>
</dbReference>
<proteinExistence type="predicted"/>